<evidence type="ECO:0000313" key="2">
    <source>
        <dbReference type="Proteomes" id="UP001232001"/>
    </source>
</evidence>
<dbReference type="Proteomes" id="UP001232001">
    <property type="component" value="Chromosome"/>
</dbReference>
<sequence>MMNYKFKTQKLDIEKSIYYFIELDNEKYYSLGRLSESNWTPEKAQELLDEIELSREKEKEDEYIWANEDVTLYSNKHGVFLIDEIAIRYGERDSEKIGLELSHDDFILFMKDFKSFIEENTN</sequence>
<protein>
    <recommendedName>
        <fullName evidence="3">SMI1/KNR4 family protein</fullName>
    </recommendedName>
</protein>
<organism evidence="1 2">
    <name type="scientific">Tenacibaculum tangerinum</name>
    <dbReference type="NCBI Taxonomy" id="3038772"/>
    <lineage>
        <taxon>Bacteria</taxon>
        <taxon>Pseudomonadati</taxon>
        <taxon>Bacteroidota</taxon>
        <taxon>Flavobacteriia</taxon>
        <taxon>Flavobacteriales</taxon>
        <taxon>Flavobacteriaceae</taxon>
        <taxon>Tenacibaculum</taxon>
    </lineage>
</organism>
<evidence type="ECO:0008006" key="3">
    <source>
        <dbReference type="Google" id="ProtNLM"/>
    </source>
</evidence>
<accession>A0ABY8KZW3</accession>
<name>A0ABY8KZW3_9FLAO</name>
<evidence type="ECO:0000313" key="1">
    <source>
        <dbReference type="EMBL" id="WGH74771.1"/>
    </source>
</evidence>
<dbReference type="EMBL" id="CP122539">
    <property type="protein sequence ID" value="WGH74771.1"/>
    <property type="molecule type" value="Genomic_DNA"/>
</dbReference>
<gene>
    <name evidence="1" type="ORF">P8625_11850</name>
</gene>
<reference evidence="1 2" key="1">
    <citation type="submission" date="2023-04" db="EMBL/GenBank/DDBJ databases">
        <title>Tenacibaculum tangerinum sp. nov., isolated from sea tidal flat of South Korea.</title>
        <authorList>
            <person name="Lee S.H."/>
            <person name="Kim J.-J."/>
        </authorList>
    </citation>
    <scope>NUCLEOTIDE SEQUENCE [LARGE SCALE GENOMIC DNA]</scope>
    <source>
        <strain evidence="1 2">GRR-S3-23</strain>
    </source>
</reference>
<dbReference type="RefSeq" id="WP_279650665.1">
    <property type="nucleotide sequence ID" value="NZ_CP122539.1"/>
</dbReference>
<proteinExistence type="predicted"/>
<keyword evidence="2" id="KW-1185">Reference proteome</keyword>